<evidence type="ECO:0000256" key="1">
    <source>
        <dbReference type="SAM" id="MobiDB-lite"/>
    </source>
</evidence>
<gene>
    <name evidence="2" type="ORF">CCUS01_15159</name>
</gene>
<accession>A0AAI9Y881</accession>
<feature type="region of interest" description="Disordered" evidence="1">
    <location>
        <begin position="191"/>
        <end position="214"/>
    </location>
</feature>
<feature type="region of interest" description="Disordered" evidence="1">
    <location>
        <begin position="448"/>
        <end position="475"/>
    </location>
</feature>
<dbReference type="EMBL" id="MPDP01000063">
    <property type="protein sequence ID" value="KAK1486388.1"/>
    <property type="molecule type" value="Genomic_DNA"/>
</dbReference>
<feature type="compositionally biased region" description="Polar residues" evidence="1">
    <location>
        <begin position="192"/>
        <end position="213"/>
    </location>
</feature>
<dbReference type="AlphaFoldDB" id="A0AAI9Y881"/>
<proteinExistence type="predicted"/>
<dbReference type="Proteomes" id="UP001239213">
    <property type="component" value="Unassembled WGS sequence"/>
</dbReference>
<comment type="caution">
    <text evidence="2">The sequence shown here is derived from an EMBL/GenBank/DDBJ whole genome shotgun (WGS) entry which is preliminary data.</text>
</comment>
<sequence>MPKTSFLTSCPGSVQPSPDQNYCTGEFSLFVEFGRWEMTAFRMRLKGKSRRRKPARSRSVEMGLVHGLPQPTAKVLGRGGAAVPPLPAVAAAPPCPSWSINERNTTQPIHPHSFPIPAGPAPKPNMAAPSTFSRIQHCGTSPWVGTQTAIVRPSPCHRRGSPPSKLVNDTPREWQERERLMPNSIILHLRSDQSAPNDKPTMQNASSPTSTPETEIKFHNGIIKVLLENTFSIQPESTVVDEGNRVSAKIAGEPDFDTPYHIQKKNVCDMADWRPTEHATNGQHAVPPATKKQRIQPSSRDVWAAYQPDIHSGLAGTGHGRPSKAWGFLGGSLTKTPSNIGRMDKSTNDHPAVGEKLRYGVSPELPPNDSGLVVNTPSLTGYRQEAIALTTDLTFGAHLVQSNNTPHLFPLAAALWVDRLDSLVVGYVMALSGTKVQIPWRMNKDSYKETHKDQDNQRGSYANDRTKEATPRGWPWQGLEIDDDRGISAIAPAEPEEIYSEWLGPLAGKLGKFWKLTGRVQCHPKEIPRQEYARCRNMAMRSSAWNPSNQPFAEPAPARGIYDDESLLEFNATKRGLTKNRLAAYSSAAVFGHQSSRTLLSKAVWNGTYSKTWNISPWASGLSATYTDSDNKERAAGDKTADSGPKDVGLVNDMYRYVPRVVPAWSLNRHPVCRTRLLLGIPAIFLVVCSLYETWIQSSDFSSRKYCRKGGAGRPLIIVTHFDQVDRTKPPKWKRKRSFPGAIYGEEEVDDTSRGERLDAGGILERRLIKGRLKGGKLPGHCRRGTLGTESELACICGPPNSGLADEWEGTSHPSHPTAIDTRSQNQPYPCRRLILG</sequence>
<evidence type="ECO:0000313" key="2">
    <source>
        <dbReference type="EMBL" id="KAK1486388.1"/>
    </source>
</evidence>
<organism evidence="2 3">
    <name type="scientific">Colletotrichum cuscutae</name>
    <dbReference type="NCBI Taxonomy" id="1209917"/>
    <lineage>
        <taxon>Eukaryota</taxon>
        <taxon>Fungi</taxon>
        <taxon>Dikarya</taxon>
        <taxon>Ascomycota</taxon>
        <taxon>Pezizomycotina</taxon>
        <taxon>Sordariomycetes</taxon>
        <taxon>Hypocreomycetidae</taxon>
        <taxon>Glomerellales</taxon>
        <taxon>Glomerellaceae</taxon>
        <taxon>Colletotrichum</taxon>
        <taxon>Colletotrichum acutatum species complex</taxon>
    </lineage>
</organism>
<name>A0AAI9Y881_9PEZI</name>
<evidence type="ECO:0000313" key="3">
    <source>
        <dbReference type="Proteomes" id="UP001239213"/>
    </source>
</evidence>
<protein>
    <submittedName>
        <fullName evidence="2">Uncharacterized protein</fullName>
    </submittedName>
</protein>
<reference evidence="2" key="1">
    <citation type="submission" date="2016-11" db="EMBL/GenBank/DDBJ databases">
        <title>The genome sequence of Colletotrichum cuscutae.</title>
        <authorList>
            <person name="Baroncelli R."/>
        </authorList>
    </citation>
    <scope>NUCLEOTIDE SEQUENCE</scope>
    <source>
        <strain evidence="2">IMI 304802</strain>
    </source>
</reference>
<feature type="region of interest" description="Disordered" evidence="1">
    <location>
        <begin position="807"/>
        <end position="827"/>
    </location>
</feature>
<keyword evidence="3" id="KW-1185">Reference proteome</keyword>